<sequence length="442" mass="49317">MDQQLYPGPVTFLEKTYALSKVIHIIQYPNPAKQKTEKLRLLDAIALLLVTEAKSNAAVSLERRTGEVVFKWAKNNAVTSEDQDHLSHLIDIATSNDPNSDRVEGLLMGVMKTCRHAVFSRIENLKIAIKKNGSLLSNVSNTPNQVGWRQYLDKFLAEYFDTKSGVDLVLAYFRCFPELEVDALSADQLGILVMVASVIGSYDQIEEVLRDPTIMKRLRLVGDYLGACERVVESVDRYQELKIRFVAVDVATQTKTRLPGDCSVIFNRIATECGLDATIDASQLKTAYPGAEIPGPETRTSPEGQIMVTSSIHAECSVALHMLSIRWLRKNIEIGTSEGSCWFCIQYLGLLQKKYVVTLPTAHSHGNTQPNWMLPPTSLELLEIHERLGRKVTEELEGIIKHTIRRKFGDSEEGIDEHSGEEVRVGMHGYDFYCVGMGAGTA</sequence>
<dbReference type="InterPro" id="IPR027796">
    <property type="entry name" value="OTT_1508_deam-like"/>
</dbReference>
<name>A0ABR3G6M9_9PEZI</name>
<evidence type="ECO:0000313" key="1">
    <source>
        <dbReference type="EMBL" id="KAL0631605.1"/>
    </source>
</evidence>
<proteinExistence type="predicted"/>
<keyword evidence="2" id="KW-1185">Reference proteome</keyword>
<protein>
    <submittedName>
        <fullName evidence="1">Uncharacterized protein</fullName>
    </submittedName>
</protein>
<dbReference type="Pfam" id="PF14441">
    <property type="entry name" value="OTT_1508_deam"/>
    <property type="match status" value="1"/>
</dbReference>
<evidence type="ECO:0000313" key="2">
    <source>
        <dbReference type="Proteomes" id="UP001447188"/>
    </source>
</evidence>
<accession>A0ABR3G6M9</accession>
<organism evidence="1 2">
    <name type="scientific">Discina gigas</name>
    <dbReference type="NCBI Taxonomy" id="1032678"/>
    <lineage>
        <taxon>Eukaryota</taxon>
        <taxon>Fungi</taxon>
        <taxon>Dikarya</taxon>
        <taxon>Ascomycota</taxon>
        <taxon>Pezizomycotina</taxon>
        <taxon>Pezizomycetes</taxon>
        <taxon>Pezizales</taxon>
        <taxon>Discinaceae</taxon>
        <taxon>Discina</taxon>
    </lineage>
</organism>
<reference evidence="1 2" key="1">
    <citation type="submission" date="2024-02" db="EMBL/GenBank/DDBJ databases">
        <title>Discinaceae phylogenomics.</title>
        <authorList>
            <person name="Dirks A.C."/>
            <person name="James T.Y."/>
        </authorList>
    </citation>
    <scope>NUCLEOTIDE SEQUENCE [LARGE SCALE GENOMIC DNA]</scope>
    <source>
        <strain evidence="1 2">ACD0624</strain>
    </source>
</reference>
<dbReference type="EMBL" id="JBBBZM010000229">
    <property type="protein sequence ID" value="KAL0631605.1"/>
    <property type="molecule type" value="Genomic_DNA"/>
</dbReference>
<gene>
    <name evidence="1" type="ORF">Q9L58_009521</name>
</gene>
<comment type="caution">
    <text evidence="1">The sequence shown here is derived from an EMBL/GenBank/DDBJ whole genome shotgun (WGS) entry which is preliminary data.</text>
</comment>
<dbReference type="Proteomes" id="UP001447188">
    <property type="component" value="Unassembled WGS sequence"/>
</dbReference>